<reference evidence="1 2" key="1">
    <citation type="submission" date="2013-03" db="EMBL/GenBank/DDBJ databases">
        <title>The Genome Sequence of Capronia coronata CBS 617.96.</title>
        <authorList>
            <consortium name="The Broad Institute Genomics Platform"/>
            <person name="Cuomo C."/>
            <person name="de Hoog S."/>
            <person name="Gorbushina A."/>
            <person name="Walker B."/>
            <person name="Young S.K."/>
            <person name="Zeng Q."/>
            <person name="Gargeya S."/>
            <person name="Fitzgerald M."/>
            <person name="Haas B."/>
            <person name="Abouelleil A."/>
            <person name="Allen A.W."/>
            <person name="Alvarado L."/>
            <person name="Arachchi H.M."/>
            <person name="Berlin A.M."/>
            <person name="Chapman S.B."/>
            <person name="Gainer-Dewar J."/>
            <person name="Goldberg J."/>
            <person name="Griggs A."/>
            <person name="Gujja S."/>
            <person name="Hansen M."/>
            <person name="Howarth C."/>
            <person name="Imamovic A."/>
            <person name="Ireland A."/>
            <person name="Larimer J."/>
            <person name="McCowan C."/>
            <person name="Murphy C."/>
            <person name="Pearson M."/>
            <person name="Poon T.W."/>
            <person name="Priest M."/>
            <person name="Roberts A."/>
            <person name="Saif S."/>
            <person name="Shea T."/>
            <person name="Sisk P."/>
            <person name="Sykes S."/>
            <person name="Wortman J."/>
            <person name="Nusbaum C."/>
            <person name="Birren B."/>
        </authorList>
    </citation>
    <scope>NUCLEOTIDE SEQUENCE [LARGE SCALE GENOMIC DNA]</scope>
    <source>
        <strain evidence="1 2">CBS 617.96</strain>
    </source>
</reference>
<proteinExistence type="predicted"/>
<organism evidence="1 2">
    <name type="scientific">Capronia coronata CBS 617.96</name>
    <dbReference type="NCBI Taxonomy" id="1182541"/>
    <lineage>
        <taxon>Eukaryota</taxon>
        <taxon>Fungi</taxon>
        <taxon>Dikarya</taxon>
        <taxon>Ascomycota</taxon>
        <taxon>Pezizomycotina</taxon>
        <taxon>Eurotiomycetes</taxon>
        <taxon>Chaetothyriomycetidae</taxon>
        <taxon>Chaetothyriales</taxon>
        <taxon>Herpotrichiellaceae</taxon>
        <taxon>Capronia</taxon>
    </lineage>
</organism>
<protein>
    <submittedName>
        <fullName evidence="1">Uncharacterized protein</fullName>
    </submittedName>
</protein>
<dbReference type="RefSeq" id="XP_007723518.1">
    <property type="nucleotide sequence ID" value="XM_007725328.1"/>
</dbReference>
<gene>
    <name evidence="1" type="ORF">A1O1_04436</name>
</gene>
<comment type="caution">
    <text evidence="1">The sequence shown here is derived from an EMBL/GenBank/DDBJ whole genome shotgun (WGS) entry which is preliminary data.</text>
</comment>
<keyword evidence="2" id="KW-1185">Reference proteome</keyword>
<dbReference type="OrthoDB" id="4223044at2759"/>
<dbReference type="Proteomes" id="UP000019484">
    <property type="component" value="Unassembled WGS sequence"/>
</dbReference>
<accession>W9Z9X9</accession>
<sequence length="176" mass="20208">MILQRTGRGEQIAANRTQEQREARAAANSQRPLTCMFYFFASQMKHNIQPADQDLVRRGMVADKPTHRLDSMLARIGMYAAHSPLITKFETFPMEIGDQPVLSRPQPESLSREDVHDTVLLVKFKNKGARESWITTKEWQDFMEKTEGERVFRQMPHVRCASSARGLMDPIDMLTA</sequence>
<dbReference type="AlphaFoldDB" id="W9Z9X9"/>
<name>W9Z9X9_9EURO</name>
<evidence type="ECO:0000313" key="1">
    <source>
        <dbReference type="EMBL" id="EXJ91324.1"/>
    </source>
</evidence>
<dbReference type="GeneID" id="19159317"/>
<evidence type="ECO:0000313" key="2">
    <source>
        <dbReference type="Proteomes" id="UP000019484"/>
    </source>
</evidence>
<dbReference type="HOGENOM" id="CLU_094667_0_0_1"/>
<dbReference type="eggNOG" id="ENOG502RA03">
    <property type="taxonomic scope" value="Eukaryota"/>
</dbReference>
<dbReference type="EMBL" id="AMWN01000003">
    <property type="protein sequence ID" value="EXJ91324.1"/>
    <property type="molecule type" value="Genomic_DNA"/>
</dbReference>